<dbReference type="InterPro" id="IPR027443">
    <property type="entry name" value="IPNS-like_sf"/>
</dbReference>
<evidence type="ECO:0000256" key="3">
    <source>
        <dbReference type="ARBA" id="ARBA00023002"/>
    </source>
</evidence>
<gene>
    <name evidence="8" type="ORF">ZIOFF_036488</name>
</gene>
<accession>A0A8J5GIM4</accession>
<sequence length="497" mass="54033">MASKTDLCSWPEPGVSVQSLSDSGAVAVPGKYVKPLSDRPVLIGGGGGGRGLRIPVVDLRGGRAAAAQAVSEACREWGFFQVVNHGVPAELVEAVRRAWRGFFRLPLEAKNGYANSPRTYEGFGSRLGVEKDAPLDWGDYYFLNLKPASPGEYWPALPDELRAVTEEYGAEVQRLCELLLGALSAGLGLEESFLREAFGGAEGVGTCMRVNLYPKCPQPELTLGLSPHSDPGGVTVLLADDHVDGLQVRRHGEWVPVRPIAGAFIVNIADQIQVISNAMYKSVEHRVIVNEKEERLSVAFFYNPGGDVSIGPAKEVISEKHVALYPTNTFNEYRKYQRKHGHGLELLETNGFVAVGVGSFSGAGHRRHSNTPWSWSTSAARLLRREHARTIGHLIAVAGGAWQRRWRWDGSNHSLTKWCRGPADTDVARAWWSRGRDGREDGTVARRQRSRGGGGRAEAAVAQLDGCEVAVVAWGSDRKEAARARQWQAMAAGGAAR</sequence>
<keyword evidence="4 5" id="KW-0408">Iron</keyword>
<evidence type="ECO:0000256" key="2">
    <source>
        <dbReference type="ARBA" id="ARBA00022723"/>
    </source>
</evidence>
<comment type="caution">
    <text evidence="8">The sequence shown here is derived from an EMBL/GenBank/DDBJ whole genome shotgun (WGS) entry which is preliminary data.</text>
</comment>
<proteinExistence type="inferred from homology"/>
<dbReference type="Gene3D" id="2.60.120.330">
    <property type="entry name" value="B-lactam Antibiotic, Isopenicillin N Synthase, Chain"/>
    <property type="match status" value="1"/>
</dbReference>
<dbReference type="GO" id="GO:0046872">
    <property type="term" value="F:metal ion binding"/>
    <property type="evidence" value="ECO:0007669"/>
    <property type="project" value="UniProtKB-KW"/>
</dbReference>
<dbReference type="InterPro" id="IPR005123">
    <property type="entry name" value="Oxoglu/Fe-dep_dioxygenase_dom"/>
</dbReference>
<evidence type="ECO:0000256" key="1">
    <source>
        <dbReference type="ARBA" id="ARBA00008056"/>
    </source>
</evidence>
<evidence type="ECO:0000256" key="5">
    <source>
        <dbReference type="RuleBase" id="RU003682"/>
    </source>
</evidence>
<dbReference type="Pfam" id="PF03171">
    <property type="entry name" value="2OG-FeII_Oxy"/>
    <property type="match status" value="1"/>
</dbReference>
<dbReference type="PANTHER" id="PTHR47991">
    <property type="entry name" value="OXOGLUTARATE/IRON-DEPENDENT DIOXYGENASE"/>
    <property type="match status" value="1"/>
</dbReference>
<name>A0A8J5GIM4_ZINOF</name>
<evidence type="ECO:0000256" key="6">
    <source>
        <dbReference type="SAM" id="MobiDB-lite"/>
    </source>
</evidence>
<dbReference type="PROSITE" id="PS51471">
    <property type="entry name" value="FE2OG_OXY"/>
    <property type="match status" value="1"/>
</dbReference>
<evidence type="ECO:0000313" key="8">
    <source>
        <dbReference type="EMBL" id="KAG6504157.1"/>
    </source>
</evidence>
<comment type="similarity">
    <text evidence="1 5">Belongs to the iron/ascorbate-dependent oxidoreductase family.</text>
</comment>
<dbReference type="FunFam" id="2.60.120.330:FF:000079">
    <property type="entry name" value="Protein SRG1"/>
    <property type="match status" value="1"/>
</dbReference>
<dbReference type="SUPFAM" id="SSF51197">
    <property type="entry name" value="Clavaminate synthase-like"/>
    <property type="match status" value="1"/>
</dbReference>
<evidence type="ECO:0000259" key="7">
    <source>
        <dbReference type="PROSITE" id="PS51471"/>
    </source>
</evidence>
<organism evidence="8 9">
    <name type="scientific">Zingiber officinale</name>
    <name type="common">Ginger</name>
    <name type="synonym">Amomum zingiber</name>
    <dbReference type="NCBI Taxonomy" id="94328"/>
    <lineage>
        <taxon>Eukaryota</taxon>
        <taxon>Viridiplantae</taxon>
        <taxon>Streptophyta</taxon>
        <taxon>Embryophyta</taxon>
        <taxon>Tracheophyta</taxon>
        <taxon>Spermatophyta</taxon>
        <taxon>Magnoliopsida</taxon>
        <taxon>Liliopsida</taxon>
        <taxon>Zingiberales</taxon>
        <taxon>Zingiberaceae</taxon>
        <taxon>Zingiber</taxon>
    </lineage>
</organism>
<dbReference type="EMBL" id="JACMSC010000010">
    <property type="protein sequence ID" value="KAG6504157.1"/>
    <property type="molecule type" value="Genomic_DNA"/>
</dbReference>
<evidence type="ECO:0000313" key="9">
    <source>
        <dbReference type="Proteomes" id="UP000734854"/>
    </source>
</evidence>
<protein>
    <recommendedName>
        <fullName evidence="7">Fe2OG dioxygenase domain-containing protein</fullName>
    </recommendedName>
</protein>
<feature type="region of interest" description="Disordered" evidence="6">
    <location>
        <begin position="437"/>
        <end position="457"/>
    </location>
</feature>
<reference evidence="8 9" key="1">
    <citation type="submission" date="2020-08" db="EMBL/GenBank/DDBJ databases">
        <title>Plant Genome Project.</title>
        <authorList>
            <person name="Zhang R.-G."/>
        </authorList>
    </citation>
    <scope>NUCLEOTIDE SEQUENCE [LARGE SCALE GENOMIC DNA]</scope>
    <source>
        <tissue evidence="8">Rhizome</tissue>
    </source>
</reference>
<keyword evidence="2 5" id="KW-0479">Metal-binding</keyword>
<dbReference type="Proteomes" id="UP000734854">
    <property type="component" value="Unassembled WGS sequence"/>
</dbReference>
<dbReference type="Pfam" id="PF14226">
    <property type="entry name" value="DIOX_N"/>
    <property type="match status" value="1"/>
</dbReference>
<dbReference type="InterPro" id="IPR050295">
    <property type="entry name" value="Plant_2OG-oxidoreductases"/>
</dbReference>
<feature type="domain" description="Fe2OG dioxygenase" evidence="7">
    <location>
        <begin position="200"/>
        <end position="304"/>
    </location>
</feature>
<keyword evidence="3 5" id="KW-0560">Oxidoreductase</keyword>
<dbReference type="GO" id="GO:0016491">
    <property type="term" value="F:oxidoreductase activity"/>
    <property type="evidence" value="ECO:0007669"/>
    <property type="project" value="UniProtKB-KW"/>
</dbReference>
<keyword evidence="9" id="KW-1185">Reference proteome</keyword>
<dbReference type="PRINTS" id="PR00682">
    <property type="entry name" value="IPNSYNTHASE"/>
</dbReference>
<dbReference type="InterPro" id="IPR026992">
    <property type="entry name" value="DIOX_N"/>
</dbReference>
<dbReference type="AlphaFoldDB" id="A0A8J5GIM4"/>
<evidence type="ECO:0000256" key="4">
    <source>
        <dbReference type="ARBA" id="ARBA00023004"/>
    </source>
</evidence>
<dbReference type="InterPro" id="IPR044861">
    <property type="entry name" value="IPNS-like_FE2OG_OXY"/>
</dbReference>